<dbReference type="RefSeq" id="WP_344267071.1">
    <property type="nucleotide sequence ID" value="NZ_BAAAMR010000023.1"/>
</dbReference>
<gene>
    <name evidence="1" type="ORF">GCM10009727_31300</name>
</gene>
<comment type="caution">
    <text evidence="1">The sequence shown here is derived from an EMBL/GenBank/DDBJ whole genome shotgun (WGS) entry which is preliminary data.</text>
</comment>
<name>A0ABP5KRZ5_9ACTN</name>
<reference evidence="2" key="1">
    <citation type="journal article" date="2019" name="Int. J. Syst. Evol. Microbiol.">
        <title>The Global Catalogue of Microorganisms (GCM) 10K type strain sequencing project: providing services to taxonomists for standard genome sequencing and annotation.</title>
        <authorList>
            <consortium name="The Broad Institute Genomics Platform"/>
            <consortium name="The Broad Institute Genome Sequencing Center for Infectious Disease"/>
            <person name="Wu L."/>
            <person name="Ma J."/>
        </authorList>
    </citation>
    <scope>NUCLEOTIDE SEQUENCE [LARGE SCALE GENOMIC DNA]</scope>
    <source>
        <strain evidence="2">JCM 13850</strain>
    </source>
</reference>
<sequence length="344" mass="35790">MRTGAMDGGRDEGKNGIRLRQAWRTALPVGVAAAAALFLGGSIDVVHRHQREANKKHDAEAAAVSSTPPGPRFVVGVARTGTALTVRDARSGATVGLPVAAPEGRRFQRVAGDGDSYVVASYGGRKVTFQRLKLDGDGRPESLTELPKATISGVSAAWSDLAVASDGDRIAYVTYRGARARVDVVSARTGARKAWTTRYSARVSSLSWAGDTLAFVWNPVRRVHGKLTETGHEIRTLDTGGAAGDLKASRAVAKLPEGTTSAVISHDGKTVVAGVVQRSVGSLQAYSAATGEPTKILWTQALKAPITGLDSGDKGKLLISAGDGRVYAVGAGTLPGKDLADTAW</sequence>
<dbReference type="Proteomes" id="UP001501020">
    <property type="component" value="Unassembled WGS sequence"/>
</dbReference>
<proteinExistence type="predicted"/>
<evidence type="ECO:0000313" key="1">
    <source>
        <dbReference type="EMBL" id="GAA2136486.1"/>
    </source>
</evidence>
<dbReference type="EMBL" id="BAAAMR010000023">
    <property type="protein sequence ID" value="GAA2136486.1"/>
    <property type="molecule type" value="Genomic_DNA"/>
</dbReference>
<organism evidence="1 2">
    <name type="scientific">Actinomadura napierensis</name>
    <dbReference type="NCBI Taxonomy" id="267854"/>
    <lineage>
        <taxon>Bacteria</taxon>
        <taxon>Bacillati</taxon>
        <taxon>Actinomycetota</taxon>
        <taxon>Actinomycetes</taxon>
        <taxon>Streptosporangiales</taxon>
        <taxon>Thermomonosporaceae</taxon>
        <taxon>Actinomadura</taxon>
    </lineage>
</organism>
<dbReference type="SUPFAM" id="SSF69322">
    <property type="entry name" value="Tricorn protease domain 2"/>
    <property type="match status" value="1"/>
</dbReference>
<evidence type="ECO:0008006" key="3">
    <source>
        <dbReference type="Google" id="ProtNLM"/>
    </source>
</evidence>
<protein>
    <recommendedName>
        <fullName evidence="3">WD40 repeat domain-containing protein</fullName>
    </recommendedName>
</protein>
<dbReference type="Gene3D" id="2.120.10.30">
    <property type="entry name" value="TolB, C-terminal domain"/>
    <property type="match status" value="1"/>
</dbReference>
<accession>A0ABP5KRZ5</accession>
<evidence type="ECO:0000313" key="2">
    <source>
        <dbReference type="Proteomes" id="UP001501020"/>
    </source>
</evidence>
<keyword evidence="2" id="KW-1185">Reference proteome</keyword>
<dbReference type="InterPro" id="IPR011042">
    <property type="entry name" value="6-blade_b-propeller_TolB-like"/>
</dbReference>